<reference evidence="2" key="1">
    <citation type="submission" date="2021-02" db="EMBL/GenBank/DDBJ databases">
        <authorList>
            <person name="Nowell W R."/>
        </authorList>
    </citation>
    <scope>NUCLEOTIDE SEQUENCE</scope>
</reference>
<comment type="caution">
    <text evidence="2">The sequence shown here is derived from an EMBL/GenBank/DDBJ whole genome shotgun (WGS) entry which is preliminary data.</text>
</comment>
<dbReference type="Proteomes" id="UP000663824">
    <property type="component" value="Unassembled WGS sequence"/>
</dbReference>
<name>A0A816PVV9_9BILA</name>
<protein>
    <submittedName>
        <fullName evidence="2">Uncharacterized protein</fullName>
    </submittedName>
</protein>
<evidence type="ECO:0000313" key="3">
    <source>
        <dbReference type="Proteomes" id="UP000663824"/>
    </source>
</evidence>
<proteinExistence type="predicted"/>
<feature type="compositionally biased region" description="Polar residues" evidence="1">
    <location>
        <begin position="39"/>
        <end position="49"/>
    </location>
</feature>
<accession>A0A816PVV9</accession>
<feature type="region of interest" description="Disordered" evidence="1">
    <location>
        <begin position="38"/>
        <end position="63"/>
    </location>
</feature>
<gene>
    <name evidence="2" type="ORF">MBJ925_LOCUS13462</name>
</gene>
<evidence type="ECO:0000313" key="2">
    <source>
        <dbReference type="EMBL" id="CAF2053035.1"/>
    </source>
</evidence>
<sequence>MRSVLSVKADIPGRALRRLDTAVYVPYYGRILPCRIRHNTPTDSNSYPTVNGRIKDRKRPTTA</sequence>
<organism evidence="2 3">
    <name type="scientific">Rotaria magnacalcarata</name>
    <dbReference type="NCBI Taxonomy" id="392030"/>
    <lineage>
        <taxon>Eukaryota</taxon>
        <taxon>Metazoa</taxon>
        <taxon>Spiralia</taxon>
        <taxon>Gnathifera</taxon>
        <taxon>Rotifera</taxon>
        <taxon>Eurotatoria</taxon>
        <taxon>Bdelloidea</taxon>
        <taxon>Philodinida</taxon>
        <taxon>Philodinidae</taxon>
        <taxon>Rotaria</taxon>
    </lineage>
</organism>
<evidence type="ECO:0000256" key="1">
    <source>
        <dbReference type="SAM" id="MobiDB-lite"/>
    </source>
</evidence>
<dbReference type="AlphaFoldDB" id="A0A816PVV9"/>
<dbReference type="EMBL" id="CAJNRE010006163">
    <property type="protein sequence ID" value="CAF2053035.1"/>
    <property type="molecule type" value="Genomic_DNA"/>
</dbReference>
<feature type="non-terminal residue" evidence="2">
    <location>
        <position position="63"/>
    </location>
</feature>